<evidence type="ECO:0000313" key="2">
    <source>
        <dbReference type="EMBL" id="KAK4138940.1"/>
    </source>
</evidence>
<dbReference type="EMBL" id="MU853401">
    <property type="protein sequence ID" value="KAK4138940.1"/>
    <property type="molecule type" value="Genomic_DNA"/>
</dbReference>
<comment type="caution">
    <text evidence="2">The sequence shown here is derived from an EMBL/GenBank/DDBJ whole genome shotgun (WGS) entry which is preliminary data.</text>
</comment>
<reference evidence="2" key="1">
    <citation type="journal article" date="2023" name="Mol. Phylogenet. Evol.">
        <title>Genome-scale phylogeny and comparative genomics of the fungal order Sordariales.</title>
        <authorList>
            <person name="Hensen N."/>
            <person name="Bonometti L."/>
            <person name="Westerberg I."/>
            <person name="Brannstrom I.O."/>
            <person name="Guillou S."/>
            <person name="Cros-Aarteil S."/>
            <person name="Calhoun S."/>
            <person name="Haridas S."/>
            <person name="Kuo A."/>
            <person name="Mondo S."/>
            <person name="Pangilinan J."/>
            <person name="Riley R."/>
            <person name="LaButti K."/>
            <person name="Andreopoulos B."/>
            <person name="Lipzen A."/>
            <person name="Chen C."/>
            <person name="Yan M."/>
            <person name="Daum C."/>
            <person name="Ng V."/>
            <person name="Clum A."/>
            <person name="Steindorff A."/>
            <person name="Ohm R.A."/>
            <person name="Martin F."/>
            <person name="Silar P."/>
            <person name="Natvig D.O."/>
            <person name="Lalanne C."/>
            <person name="Gautier V."/>
            <person name="Ament-Velasquez S.L."/>
            <person name="Kruys A."/>
            <person name="Hutchinson M.I."/>
            <person name="Powell A.J."/>
            <person name="Barry K."/>
            <person name="Miller A.N."/>
            <person name="Grigoriev I.V."/>
            <person name="Debuchy R."/>
            <person name="Gladieux P."/>
            <person name="Hiltunen Thoren M."/>
            <person name="Johannesson H."/>
        </authorList>
    </citation>
    <scope>NUCLEOTIDE SEQUENCE</scope>
    <source>
        <strain evidence="2">CBS 123565</strain>
    </source>
</reference>
<protein>
    <submittedName>
        <fullName evidence="2">Uncharacterized protein</fullName>
    </submittedName>
</protein>
<reference evidence="2" key="2">
    <citation type="submission" date="2023-05" db="EMBL/GenBank/DDBJ databases">
        <authorList>
            <consortium name="Lawrence Berkeley National Laboratory"/>
            <person name="Steindorff A."/>
            <person name="Hensen N."/>
            <person name="Bonometti L."/>
            <person name="Westerberg I."/>
            <person name="Brannstrom I.O."/>
            <person name="Guillou S."/>
            <person name="Cros-Aarteil S."/>
            <person name="Calhoun S."/>
            <person name="Haridas S."/>
            <person name="Kuo A."/>
            <person name="Mondo S."/>
            <person name="Pangilinan J."/>
            <person name="Riley R."/>
            <person name="Labutti K."/>
            <person name="Andreopoulos B."/>
            <person name="Lipzen A."/>
            <person name="Chen C."/>
            <person name="Yanf M."/>
            <person name="Daum C."/>
            <person name="Ng V."/>
            <person name="Clum A."/>
            <person name="Ohm R."/>
            <person name="Martin F."/>
            <person name="Silar P."/>
            <person name="Natvig D."/>
            <person name="Lalanne C."/>
            <person name="Gautier V."/>
            <person name="Ament-Velasquez S.L."/>
            <person name="Kruys A."/>
            <person name="Hutchinson M.I."/>
            <person name="Powell A.J."/>
            <person name="Barry K."/>
            <person name="Miller A.N."/>
            <person name="Grigoriev I.V."/>
            <person name="Debuchy R."/>
            <person name="Gladieux P."/>
            <person name="Thoren M.H."/>
            <person name="Johannesson H."/>
        </authorList>
    </citation>
    <scope>NUCLEOTIDE SEQUENCE</scope>
    <source>
        <strain evidence="2">CBS 123565</strain>
    </source>
</reference>
<proteinExistence type="predicted"/>
<feature type="compositionally biased region" description="Gly residues" evidence="1">
    <location>
        <begin position="1"/>
        <end position="16"/>
    </location>
</feature>
<dbReference type="Proteomes" id="UP001304895">
    <property type="component" value="Unassembled WGS sequence"/>
</dbReference>
<gene>
    <name evidence="2" type="ORF">BT67DRAFT_28406</name>
</gene>
<feature type="region of interest" description="Disordered" evidence="1">
    <location>
        <begin position="1"/>
        <end position="24"/>
    </location>
</feature>
<keyword evidence="3" id="KW-1185">Reference proteome</keyword>
<feature type="region of interest" description="Disordered" evidence="1">
    <location>
        <begin position="47"/>
        <end position="108"/>
    </location>
</feature>
<dbReference type="AlphaFoldDB" id="A0AAN6UU22"/>
<organism evidence="2 3">
    <name type="scientific">Trichocladium antarcticum</name>
    <dbReference type="NCBI Taxonomy" id="1450529"/>
    <lineage>
        <taxon>Eukaryota</taxon>
        <taxon>Fungi</taxon>
        <taxon>Dikarya</taxon>
        <taxon>Ascomycota</taxon>
        <taxon>Pezizomycotina</taxon>
        <taxon>Sordariomycetes</taxon>
        <taxon>Sordariomycetidae</taxon>
        <taxon>Sordariales</taxon>
        <taxon>Chaetomiaceae</taxon>
        <taxon>Trichocladium</taxon>
    </lineage>
</organism>
<evidence type="ECO:0000313" key="3">
    <source>
        <dbReference type="Proteomes" id="UP001304895"/>
    </source>
</evidence>
<accession>A0AAN6UU22</accession>
<feature type="compositionally biased region" description="Polar residues" evidence="1">
    <location>
        <begin position="91"/>
        <end position="101"/>
    </location>
</feature>
<name>A0AAN6UU22_9PEZI</name>
<evidence type="ECO:0000256" key="1">
    <source>
        <dbReference type="SAM" id="MobiDB-lite"/>
    </source>
</evidence>
<sequence length="108" mass="11545">MGGGTAGACTGGGTGAGNDAPLRQVKEHRGAGAVRWPAFAVLGLDSLASESPFPLTRKRKTRKTEQRHTKEPKKKLKPSMRLPSPPGPDYQNHSITHNSPTPGLRRLL</sequence>